<dbReference type="Pfam" id="PF14693">
    <property type="entry name" value="Ribosomal_TL5_C"/>
    <property type="match status" value="1"/>
</dbReference>
<dbReference type="GO" id="GO:0003735">
    <property type="term" value="F:structural constituent of ribosome"/>
    <property type="evidence" value="ECO:0007669"/>
    <property type="project" value="InterPro"/>
</dbReference>
<evidence type="ECO:0000259" key="8">
    <source>
        <dbReference type="Pfam" id="PF14693"/>
    </source>
</evidence>
<dbReference type="AlphaFoldDB" id="A0A9D1RN55"/>
<dbReference type="NCBIfam" id="TIGR00731">
    <property type="entry name" value="bL25_bact_ctc"/>
    <property type="match status" value="1"/>
</dbReference>
<dbReference type="PANTHER" id="PTHR33284">
    <property type="entry name" value="RIBOSOMAL PROTEIN L25/GLN-TRNA SYNTHETASE, ANTI-CODON-BINDING DOMAIN-CONTAINING PROTEIN"/>
    <property type="match status" value="1"/>
</dbReference>
<feature type="region of interest" description="Disordered" evidence="6">
    <location>
        <begin position="181"/>
        <end position="219"/>
    </location>
</feature>
<evidence type="ECO:0000256" key="1">
    <source>
        <dbReference type="ARBA" id="ARBA00022730"/>
    </source>
</evidence>
<dbReference type="Pfam" id="PF01386">
    <property type="entry name" value="Ribosomal_L25p"/>
    <property type="match status" value="1"/>
</dbReference>
<dbReference type="InterPro" id="IPR011035">
    <property type="entry name" value="Ribosomal_bL25/Gln-tRNA_synth"/>
</dbReference>
<evidence type="ECO:0000256" key="5">
    <source>
        <dbReference type="HAMAP-Rule" id="MF_01334"/>
    </source>
</evidence>
<dbReference type="PANTHER" id="PTHR33284:SF1">
    <property type="entry name" value="RIBOSOMAL PROTEIN L25_GLN-TRNA SYNTHETASE, ANTI-CODON-BINDING DOMAIN-CONTAINING PROTEIN"/>
    <property type="match status" value="1"/>
</dbReference>
<reference evidence="9" key="1">
    <citation type="journal article" date="2021" name="PeerJ">
        <title>Extensive microbial diversity within the chicken gut microbiome revealed by metagenomics and culture.</title>
        <authorList>
            <person name="Gilroy R."/>
            <person name="Ravi A."/>
            <person name="Getino M."/>
            <person name="Pursley I."/>
            <person name="Horton D.L."/>
            <person name="Alikhan N.F."/>
            <person name="Baker D."/>
            <person name="Gharbi K."/>
            <person name="Hall N."/>
            <person name="Watson M."/>
            <person name="Adriaenssens E.M."/>
            <person name="Foster-Nyarko E."/>
            <person name="Jarju S."/>
            <person name="Secka A."/>
            <person name="Antonio M."/>
            <person name="Oren A."/>
            <person name="Chaudhuri R.R."/>
            <person name="La Ragione R."/>
            <person name="Hildebrand F."/>
            <person name="Pallen M.J."/>
        </authorList>
    </citation>
    <scope>NUCLEOTIDE SEQUENCE</scope>
    <source>
        <strain evidence="9">CHK32-1732</strain>
    </source>
</reference>
<dbReference type="EMBL" id="DXGC01000032">
    <property type="protein sequence ID" value="HIW90669.1"/>
    <property type="molecule type" value="Genomic_DNA"/>
</dbReference>
<dbReference type="SUPFAM" id="SSF50715">
    <property type="entry name" value="Ribosomal protein L25-like"/>
    <property type="match status" value="1"/>
</dbReference>
<dbReference type="Gene3D" id="2.40.240.10">
    <property type="entry name" value="Ribosomal Protein L25, Chain P"/>
    <property type="match status" value="1"/>
</dbReference>
<dbReference type="NCBIfam" id="NF004131">
    <property type="entry name" value="PRK05618.2-1"/>
    <property type="match status" value="1"/>
</dbReference>
<organism evidence="9 10">
    <name type="scientific">Candidatus Corynebacterium avicola</name>
    <dbReference type="NCBI Taxonomy" id="2838527"/>
    <lineage>
        <taxon>Bacteria</taxon>
        <taxon>Bacillati</taxon>
        <taxon>Actinomycetota</taxon>
        <taxon>Actinomycetes</taxon>
        <taxon>Mycobacteriales</taxon>
        <taxon>Corynebacteriaceae</taxon>
        <taxon>Corynebacterium</taxon>
    </lineage>
</organism>
<dbReference type="CDD" id="cd00495">
    <property type="entry name" value="Ribosomal_L25_TL5_CTC"/>
    <property type="match status" value="1"/>
</dbReference>
<proteinExistence type="inferred from homology"/>
<dbReference type="GO" id="GO:0008097">
    <property type="term" value="F:5S rRNA binding"/>
    <property type="evidence" value="ECO:0007669"/>
    <property type="project" value="InterPro"/>
</dbReference>
<accession>A0A9D1RN55</accession>
<reference evidence="9" key="2">
    <citation type="submission" date="2021-04" db="EMBL/GenBank/DDBJ databases">
        <authorList>
            <person name="Gilroy R."/>
        </authorList>
    </citation>
    <scope>NUCLEOTIDE SEQUENCE</scope>
    <source>
        <strain evidence="9">CHK32-1732</strain>
    </source>
</reference>
<sequence>MSKSNIIRISGLPRTEFGKGAARRLRRDWRVPAVLYGSFHEPVHVSFDLLEFQGIVRNNGVNAILEVEIDGEDNLCMIKAVDQNVLTLDIDHADLLSVKRGEKVEVDVPVVSEGEAAAGTQVIQDADVVTVEADVLSIPEEITFSIEGKEIGDQVLAGDLQMPGNTTLVSDPETLIVNVIEPEVAPEPEEGDEAEASAEGEGDEAEASAEGESEGDSEE</sequence>
<dbReference type="GO" id="GO:0022625">
    <property type="term" value="C:cytosolic large ribosomal subunit"/>
    <property type="evidence" value="ECO:0007669"/>
    <property type="project" value="TreeGrafter"/>
</dbReference>
<evidence type="ECO:0000256" key="4">
    <source>
        <dbReference type="ARBA" id="ARBA00023274"/>
    </source>
</evidence>
<comment type="subunit">
    <text evidence="5">Part of the 50S ribosomal subunit; part of the 5S rRNA/L5/L18/L25 subcomplex. Contacts the 5S rRNA. Binds to the 5S rRNA independently of L5 and L18.</text>
</comment>
<dbReference type="InterPro" id="IPR020056">
    <property type="entry name" value="Rbsml_bL25/Gln-tRNA_synth_N"/>
</dbReference>
<dbReference type="InterPro" id="IPR029751">
    <property type="entry name" value="Ribosomal_L25_dom"/>
</dbReference>
<comment type="function">
    <text evidence="5">This is one of the proteins that binds to the 5S RNA in the ribosome where it forms part of the central protuberance.</text>
</comment>
<feature type="domain" description="Large ribosomal subunit protein bL25 L25" evidence="7">
    <location>
        <begin position="13"/>
        <end position="95"/>
    </location>
</feature>
<name>A0A9D1RN55_9CORY</name>
<keyword evidence="4 5" id="KW-0687">Ribonucleoprotein</keyword>
<evidence type="ECO:0000313" key="10">
    <source>
        <dbReference type="Proteomes" id="UP000824190"/>
    </source>
</evidence>
<protein>
    <recommendedName>
        <fullName evidence="5">Large ribosomal subunit protein bL25</fullName>
    </recommendedName>
    <alternativeName>
        <fullName evidence="5">General stress protein CTC</fullName>
    </alternativeName>
</protein>
<dbReference type="InterPro" id="IPR020930">
    <property type="entry name" value="Ribosomal_uL5_bac-type"/>
</dbReference>
<dbReference type="InterPro" id="IPR001021">
    <property type="entry name" value="Ribosomal_bL25_long"/>
</dbReference>
<dbReference type="Proteomes" id="UP000824190">
    <property type="component" value="Unassembled WGS sequence"/>
</dbReference>
<evidence type="ECO:0000259" key="7">
    <source>
        <dbReference type="Pfam" id="PF01386"/>
    </source>
</evidence>
<keyword evidence="2 5" id="KW-0694">RNA-binding</keyword>
<comment type="caution">
    <text evidence="9">The sequence shown here is derived from an EMBL/GenBank/DDBJ whole genome shotgun (WGS) entry which is preliminary data.</text>
</comment>
<keyword evidence="3 5" id="KW-0689">Ribosomal protein</keyword>
<evidence type="ECO:0000256" key="2">
    <source>
        <dbReference type="ARBA" id="ARBA00022884"/>
    </source>
</evidence>
<feature type="domain" description="Large ribosomal subunit protein bL25 beta" evidence="8">
    <location>
        <begin position="103"/>
        <end position="182"/>
    </location>
</feature>
<dbReference type="InterPro" id="IPR020057">
    <property type="entry name" value="Ribosomal_bL25_b-dom"/>
</dbReference>
<comment type="similarity">
    <text evidence="5">Belongs to the bacterial ribosomal protein bL25 family. CTC subfamily.</text>
</comment>
<dbReference type="HAMAP" id="MF_01334">
    <property type="entry name" value="Ribosomal_bL25_CTC"/>
    <property type="match status" value="1"/>
</dbReference>
<dbReference type="InterPro" id="IPR037121">
    <property type="entry name" value="Ribosomal_bL25_C"/>
</dbReference>
<feature type="compositionally biased region" description="Acidic residues" evidence="6">
    <location>
        <begin position="184"/>
        <end position="219"/>
    </location>
</feature>
<dbReference type="Gene3D" id="2.170.120.20">
    <property type="entry name" value="Ribosomal protein L25, beta domain"/>
    <property type="match status" value="1"/>
</dbReference>
<keyword evidence="1 5" id="KW-0699">rRNA-binding</keyword>
<evidence type="ECO:0000313" key="9">
    <source>
        <dbReference type="EMBL" id="HIW90669.1"/>
    </source>
</evidence>
<gene>
    <name evidence="5" type="primary">rplY</name>
    <name evidence="5" type="synonym">ctc</name>
    <name evidence="9" type="ORF">H9870_03280</name>
</gene>
<dbReference type="GO" id="GO:0006412">
    <property type="term" value="P:translation"/>
    <property type="evidence" value="ECO:0007669"/>
    <property type="project" value="UniProtKB-UniRule"/>
</dbReference>
<evidence type="ECO:0000256" key="6">
    <source>
        <dbReference type="SAM" id="MobiDB-lite"/>
    </source>
</evidence>
<evidence type="ECO:0000256" key="3">
    <source>
        <dbReference type="ARBA" id="ARBA00022980"/>
    </source>
</evidence>